<reference evidence="1 2" key="1">
    <citation type="journal article" date="2017" name="Antonie Van Leeuwenhoek">
        <title>Rhizobium rhizosphaerae sp. nov., a novel species isolated from rice rhizosphere.</title>
        <authorList>
            <person name="Zhao J.J."/>
            <person name="Zhang J."/>
            <person name="Zhang R.J."/>
            <person name="Zhang C.W."/>
            <person name="Yin H.Q."/>
            <person name="Zhang X.X."/>
        </authorList>
    </citation>
    <scope>NUCLEOTIDE SEQUENCE [LARGE SCALE GENOMIC DNA]</scope>
    <source>
        <strain evidence="1 2">BSs20135</strain>
    </source>
</reference>
<dbReference type="AlphaFoldDB" id="K6YMT5"/>
<organism evidence="1 2">
    <name type="scientific">Paraglaciecola arctica BSs20135</name>
    <dbReference type="NCBI Taxonomy" id="493475"/>
    <lineage>
        <taxon>Bacteria</taxon>
        <taxon>Pseudomonadati</taxon>
        <taxon>Pseudomonadota</taxon>
        <taxon>Gammaproteobacteria</taxon>
        <taxon>Alteromonadales</taxon>
        <taxon>Alteromonadaceae</taxon>
        <taxon>Paraglaciecola</taxon>
    </lineage>
</organism>
<dbReference type="RefSeq" id="WP_007617253.1">
    <property type="nucleotide sequence ID" value="NZ_BAEO01000012.1"/>
</dbReference>
<dbReference type="OrthoDB" id="6388153at2"/>
<comment type="caution">
    <text evidence="1">The sequence shown here is derived from an EMBL/GenBank/DDBJ whole genome shotgun (WGS) entry which is preliminary data.</text>
</comment>
<protein>
    <submittedName>
        <fullName evidence="1">Uncharacterized protein</fullName>
    </submittedName>
</protein>
<name>K6YMT5_9ALTE</name>
<sequence>MNISNNVNSAIVSGTIGIKRASEGIAQNTSNLASLSSFSAPTSDPQEFLANATLNQLSAIKQVLPQGSEGITSNLVGLSINLTNAQASTKVVETASGTVGTILDLLA</sequence>
<gene>
    <name evidence="1" type="ORF">GARC_0967</name>
</gene>
<dbReference type="Proteomes" id="UP000006327">
    <property type="component" value="Unassembled WGS sequence"/>
</dbReference>
<accession>K6YMT5</accession>
<dbReference type="EMBL" id="BAEO01000012">
    <property type="protein sequence ID" value="GAC17948.1"/>
    <property type="molecule type" value="Genomic_DNA"/>
</dbReference>
<evidence type="ECO:0000313" key="2">
    <source>
        <dbReference type="Proteomes" id="UP000006327"/>
    </source>
</evidence>
<keyword evidence="2" id="KW-1185">Reference proteome</keyword>
<dbReference type="STRING" id="493475.GARC_0967"/>
<evidence type="ECO:0000313" key="1">
    <source>
        <dbReference type="EMBL" id="GAC17948.1"/>
    </source>
</evidence>
<proteinExistence type="predicted"/>